<protein>
    <recommendedName>
        <fullName evidence="3">Transposase</fullName>
    </recommendedName>
</protein>
<sequence length="87" mass="9991">MTADINTLLAAPYVFVDDHLIPQGRRRRGRPQRLSDAELVCLLITQVLLDFPRERHRIRYAHAHLRYLFRTCPPRPATANACGPVDS</sequence>
<dbReference type="EMBL" id="JACHNC010000001">
    <property type="protein sequence ID" value="MBB4753165.1"/>
    <property type="molecule type" value="Genomic_DNA"/>
</dbReference>
<dbReference type="AlphaFoldDB" id="A0A7W7MKJ8"/>
<organism evidence="1 2">
    <name type="scientific">Actinoplanes lobatus</name>
    <dbReference type="NCBI Taxonomy" id="113568"/>
    <lineage>
        <taxon>Bacteria</taxon>
        <taxon>Bacillati</taxon>
        <taxon>Actinomycetota</taxon>
        <taxon>Actinomycetes</taxon>
        <taxon>Micromonosporales</taxon>
        <taxon>Micromonosporaceae</taxon>
        <taxon>Actinoplanes</taxon>
    </lineage>
</organism>
<dbReference type="RefSeq" id="WP_188124898.1">
    <property type="nucleotide sequence ID" value="NZ_BOMP01000099.1"/>
</dbReference>
<accession>A0A7W7MKJ8</accession>
<name>A0A7W7MKJ8_9ACTN</name>
<evidence type="ECO:0000313" key="1">
    <source>
        <dbReference type="EMBL" id="MBB4753165.1"/>
    </source>
</evidence>
<evidence type="ECO:0008006" key="3">
    <source>
        <dbReference type="Google" id="ProtNLM"/>
    </source>
</evidence>
<proteinExistence type="predicted"/>
<dbReference type="Proteomes" id="UP000590511">
    <property type="component" value="Unassembled WGS sequence"/>
</dbReference>
<evidence type="ECO:0000313" key="2">
    <source>
        <dbReference type="Proteomes" id="UP000590511"/>
    </source>
</evidence>
<reference evidence="1 2" key="1">
    <citation type="submission" date="2020-08" db="EMBL/GenBank/DDBJ databases">
        <title>Sequencing the genomes of 1000 actinobacteria strains.</title>
        <authorList>
            <person name="Klenk H.-P."/>
        </authorList>
    </citation>
    <scope>NUCLEOTIDE SEQUENCE [LARGE SCALE GENOMIC DNA]</scope>
    <source>
        <strain evidence="1 2">DSM 43150</strain>
    </source>
</reference>
<comment type="caution">
    <text evidence="1">The sequence shown here is derived from an EMBL/GenBank/DDBJ whole genome shotgun (WGS) entry which is preliminary data.</text>
</comment>
<gene>
    <name evidence="1" type="ORF">BJ964_007326</name>
</gene>